<dbReference type="GO" id="GO:0003735">
    <property type="term" value="F:structural constituent of ribosome"/>
    <property type="evidence" value="ECO:0007669"/>
    <property type="project" value="InterPro"/>
</dbReference>
<protein>
    <recommendedName>
        <fullName evidence="4">Large ribosomal subunit protein eL33</fullName>
    </recommendedName>
    <alternativeName>
        <fullName evidence="5">60S ribosomal protein L35a</fullName>
    </alternativeName>
</protein>
<gene>
    <name evidence="7" type="ORF">BSL78_17615</name>
    <name evidence="6" type="ORF">BSL78_28289</name>
</gene>
<dbReference type="EMBL" id="MRZV01002048">
    <property type="protein sequence ID" value="PIK34884.1"/>
    <property type="molecule type" value="Genomic_DNA"/>
</dbReference>
<dbReference type="GO" id="GO:0005840">
    <property type="term" value="C:ribosome"/>
    <property type="evidence" value="ECO:0007669"/>
    <property type="project" value="UniProtKB-KW"/>
</dbReference>
<dbReference type="InterPro" id="IPR038661">
    <property type="entry name" value="Ribosomal_eL33_sf"/>
</dbReference>
<dbReference type="EMBL" id="MRZV01000708">
    <property type="protein sequence ID" value="PIK45511.1"/>
    <property type="molecule type" value="Genomic_DNA"/>
</dbReference>
<evidence type="ECO:0000313" key="6">
    <source>
        <dbReference type="EMBL" id="PIK34884.1"/>
    </source>
</evidence>
<dbReference type="FunFam" id="2.40.10.190:FF:000001">
    <property type="entry name" value="60S ribosomal protein L35a"/>
    <property type="match status" value="1"/>
</dbReference>
<organism evidence="7 8">
    <name type="scientific">Stichopus japonicus</name>
    <name type="common">Sea cucumber</name>
    <dbReference type="NCBI Taxonomy" id="307972"/>
    <lineage>
        <taxon>Eukaryota</taxon>
        <taxon>Metazoa</taxon>
        <taxon>Echinodermata</taxon>
        <taxon>Eleutherozoa</taxon>
        <taxon>Echinozoa</taxon>
        <taxon>Holothuroidea</taxon>
        <taxon>Aspidochirotacea</taxon>
        <taxon>Aspidochirotida</taxon>
        <taxon>Stichopodidae</taxon>
        <taxon>Apostichopus</taxon>
    </lineage>
</organism>
<dbReference type="InterPro" id="IPR009000">
    <property type="entry name" value="Transl_B-barrel_sf"/>
</dbReference>
<accession>A0A2G8KBZ9</accession>
<dbReference type="STRING" id="307972.A0A2G8KBZ9"/>
<evidence type="ECO:0000313" key="7">
    <source>
        <dbReference type="EMBL" id="PIK45511.1"/>
    </source>
</evidence>
<proteinExistence type="inferred from homology"/>
<dbReference type="Proteomes" id="UP000230750">
    <property type="component" value="Unassembled WGS sequence"/>
</dbReference>
<dbReference type="SUPFAM" id="SSF50447">
    <property type="entry name" value="Translation proteins"/>
    <property type="match status" value="1"/>
</dbReference>
<comment type="similarity">
    <text evidence="1">Belongs to the eukaryotic ribosomal protein eL33 family.</text>
</comment>
<evidence type="ECO:0000256" key="5">
    <source>
        <dbReference type="ARBA" id="ARBA00035530"/>
    </source>
</evidence>
<dbReference type="InterPro" id="IPR001780">
    <property type="entry name" value="Ribosomal_eL33"/>
</dbReference>
<keyword evidence="2" id="KW-0689">Ribosomal protein</keyword>
<dbReference type="Gene3D" id="2.40.10.190">
    <property type="entry name" value="translation elongation factor selb, chain A, domain 4"/>
    <property type="match status" value="1"/>
</dbReference>
<name>A0A2G8KBZ9_STIJA</name>
<keyword evidence="8" id="KW-1185">Reference proteome</keyword>
<dbReference type="GO" id="GO:0006412">
    <property type="term" value="P:translation"/>
    <property type="evidence" value="ECO:0007669"/>
    <property type="project" value="InterPro"/>
</dbReference>
<reference evidence="7 8" key="1">
    <citation type="journal article" date="2017" name="PLoS Biol.">
        <title>The sea cucumber genome provides insights into morphological evolution and visceral regeneration.</title>
        <authorList>
            <person name="Zhang X."/>
            <person name="Sun L."/>
            <person name="Yuan J."/>
            <person name="Sun Y."/>
            <person name="Gao Y."/>
            <person name="Zhang L."/>
            <person name="Li S."/>
            <person name="Dai H."/>
            <person name="Hamel J.F."/>
            <person name="Liu C."/>
            <person name="Yu Y."/>
            <person name="Liu S."/>
            <person name="Lin W."/>
            <person name="Guo K."/>
            <person name="Jin S."/>
            <person name="Xu P."/>
            <person name="Storey K.B."/>
            <person name="Huan P."/>
            <person name="Zhang T."/>
            <person name="Zhou Y."/>
            <person name="Zhang J."/>
            <person name="Lin C."/>
            <person name="Li X."/>
            <person name="Xing L."/>
            <person name="Huo D."/>
            <person name="Sun M."/>
            <person name="Wang L."/>
            <person name="Mercier A."/>
            <person name="Li F."/>
            <person name="Yang H."/>
            <person name="Xiang J."/>
        </authorList>
    </citation>
    <scope>NUCLEOTIDE SEQUENCE [LARGE SCALE GENOMIC DNA]</scope>
    <source>
        <strain evidence="7">Shaxun</strain>
        <tissue evidence="7">Muscle</tissue>
    </source>
</reference>
<keyword evidence="3" id="KW-0687">Ribonucleoprotein</keyword>
<evidence type="ECO:0000256" key="2">
    <source>
        <dbReference type="ARBA" id="ARBA00022980"/>
    </source>
</evidence>
<dbReference type="Pfam" id="PF01247">
    <property type="entry name" value="Ribosomal_L35Ae"/>
    <property type="match status" value="1"/>
</dbReference>
<evidence type="ECO:0000256" key="1">
    <source>
        <dbReference type="ARBA" id="ARBA00009269"/>
    </source>
</evidence>
<dbReference type="PANTHER" id="PTHR10902">
    <property type="entry name" value="60S RIBOSOMAL PROTEIN L35A"/>
    <property type="match status" value="1"/>
</dbReference>
<dbReference type="HAMAP" id="MF_00573">
    <property type="entry name" value="Ribosomal_eL33"/>
    <property type="match status" value="1"/>
</dbReference>
<evidence type="ECO:0000256" key="4">
    <source>
        <dbReference type="ARBA" id="ARBA00035228"/>
    </source>
</evidence>
<comment type="caution">
    <text evidence="7">The sequence shown here is derived from an EMBL/GenBank/DDBJ whole genome shotgun (WGS) entry which is preliminary data.</text>
</comment>
<dbReference type="OrthoDB" id="1166329at2759"/>
<dbReference type="GO" id="GO:1990904">
    <property type="term" value="C:ribonucleoprotein complex"/>
    <property type="evidence" value="ECO:0007669"/>
    <property type="project" value="UniProtKB-KW"/>
</dbReference>
<dbReference type="AlphaFoldDB" id="A0A2G8KBZ9"/>
<sequence>MAGLAPNKRLWVKAVFTGYRRSLHTQHEDIALMKLEGVESRQETRFYMGKRCAYVYKGRKMIKRRNSDKKTRLRVIWGKVVKAHGKSGAVRARFKRNLPPRAMGRRIRVMLYPSNI</sequence>
<evidence type="ECO:0000313" key="8">
    <source>
        <dbReference type="Proteomes" id="UP000230750"/>
    </source>
</evidence>
<evidence type="ECO:0000256" key="3">
    <source>
        <dbReference type="ARBA" id="ARBA00023274"/>
    </source>
</evidence>